<reference evidence="2" key="2">
    <citation type="journal article" date="2023" name="IMA Fungus">
        <title>Comparative genomic study of the Penicillium genus elucidates a diverse pangenome and 15 lateral gene transfer events.</title>
        <authorList>
            <person name="Petersen C."/>
            <person name="Sorensen T."/>
            <person name="Nielsen M.R."/>
            <person name="Sondergaard T.E."/>
            <person name="Sorensen J.L."/>
            <person name="Fitzpatrick D.A."/>
            <person name="Frisvad J.C."/>
            <person name="Nielsen K.L."/>
        </authorList>
    </citation>
    <scope>NUCLEOTIDE SEQUENCE</scope>
    <source>
        <strain evidence="2">IBT 16125</strain>
    </source>
</reference>
<dbReference type="EMBL" id="JAPVEA010000008">
    <property type="protein sequence ID" value="KAJ5438421.1"/>
    <property type="molecule type" value="Genomic_DNA"/>
</dbReference>
<proteinExistence type="predicted"/>
<reference evidence="2" key="1">
    <citation type="submission" date="2022-12" db="EMBL/GenBank/DDBJ databases">
        <authorList>
            <person name="Petersen C."/>
        </authorList>
    </citation>
    <scope>NUCLEOTIDE SEQUENCE</scope>
    <source>
        <strain evidence="2">IBT 16125</strain>
    </source>
</reference>
<dbReference type="AlphaFoldDB" id="A0AAD6BWY6"/>
<dbReference type="GeneID" id="81603044"/>
<feature type="region of interest" description="Disordered" evidence="1">
    <location>
        <begin position="1"/>
        <end position="33"/>
    </location>
</feature>
<keyword evidence="3" id="KW-1185">Reference proteome</keyword>
<evidence type="ECO:0000313" key="2">
    <source>
        <dbReference type="EMBL" id="KAJ5438421.1"/>
    </source>
</evidence>
<feature type="compositionally biased region" description="Polar residues" evidence="1">
    <location>
        <begin position="8"/>
        <end position="18"/>
    </location>
</feature>
<accession>A0AAD6BWY6</accession>
<evidence type="ECO:0000313" key="3">
    <source>
        <dbReference type="Proteomes" id="UP001213681"/>
    </source>
</evidence>
<dbReference type="RefSeq" id="XP_056761650.1">
    <property type="nucleotide sequence ID" value="XM_056912801.1"/>
</dbReference>
<gene>
    <name evidence="2" type="ORF">N7458_009419</name>
</gene>
<evidence type="ECO:0000256" key="1">
    <source>
        <dbReference type="SAM" id="MobiDB-lite"/>
    </source>
</evidence>
<organism evidence="2 3">
    <name type="scientific">Penicillium daleae</name>
    <dbReference type="NCBI Taxonomy" id="63821"/>
    <lineage>
        <taxon>Eukaryota</taxon>
        <taxon>Fungi</taxon>
        <taxon>Dikarya</taxon>
        <taxon>Ascomycota</taxon>
        <taxon>Pezizomycotina</taxon>
        <taxon>Eurotiomycetes</taxon>
        <taxon>Eurotiomycetidae</taxon>
        <taxon>Eurotiales</taxon>
        <taxon>Aspergillaceae</taxon>
        <taxon>Penicillium</taxon>
    </lineage>
</organism>
<comment type="caution">
    <text evidence="2">The sequence shown here is derived from an EMBL/GenBank/DDBJ whole genome shotgun (WGS) entry which is preliminary data.</text>
</comment>
<protein>
    <submittedName>
        <fullName evidence="2">Uncharacterized protein</fullName>
    </submittedName>
</protein>
<dbReference type="Proteomes" id="UP001213681">
    <property type="component" value="Unassembled WGS sequence"/>
</dbReference>
<name>A0AAD6BWY6_9EURO</name>
<sequence length="64" mass="6949">MGLAHLEANNQVQPNQDAGGSDRDEPIAEDEPACGVAEEARIHTAVARSVRQITHTENPPWLHP</sequence>